<dbReference type="InterPro" id="IPR000847">
    <property type="entry name" value="LysR_HTH_N"/>
</dbReference>
<dbReference type="HOGENOM" id="CLU_039613_16_2_4"/>
<reference evidence="7" key="1">
    <citation type="journal article" date="2014" name="Soil Biol. Biochem.">
        <title>Structure and function of bacterial communities in ageing soils: Insights from the Mendocino ecological staircase.</title>
        <authorList>
            <person name="Uroz S."/>
            <person name="Tech J.J."/>
            <person name="Sawaya N.A."/>
            <person name="Frey-Klett P."/>
            <person name="Leveau J.H.J."/>
        </authorList>
    </citation>
    <scope>NUCLEOTIDE SEQUENCE [LARGE SCALE GENOMIC DNA]</scope>
    <source>
        <strain evidence="7">Cal35</strain>
    </source>
</reference>
<dbReference type="STRING" id="279058.LT85_1298"/>
<dbReference type="AlphaFoldDB" id="A0A0A1F7F4"/>
<dbReference type="SUPFAM" id="SSF46785">
    <property type="entry name" value="Winged helix' DNA-binding domain"/>
    <property type="match status" value="1"/>
</dbReference>
<feature type="domain" description="HTH lysR-type" evidence="5">
    <location>
        <begin position="11"/>
        <end position="63"/>
    </location>
</feature>
<dbReference type="GO" id="GO:0003677">
    <property type="term" value="F:DNA binding"/>
    <property type="evidence" value="ECO:0007669"/>
    <property type="project" value="UniProtKB-KW"/>
</dbReference>
<evidence type="ECO:0000256" key="1">
    <source>
        <dbReference type="ARBA" id="ARBA00009437"/>
    </source>
</evidence>
<dbReference type="RefSeq" id="WP_038486753.1">
    <property type="nucleotide sequence ID" value="NZ_CP009962.1"/>
</dbReference>
<name>A0A0A1F7F4_9BURK</name>
<evidence type="ECO:0000256" key="2">
    <source>
        <dbReference type="ARBA" id="ARBA00023015"/>
    </source>
</evidence>
<dbReference type="PANTHER" id="PTHR30537">
    <property type="entry name" value="HTH-TYPE TRANSCRIPTIONAL REGULATOR"/>
    <property type="match status" value="1"/>
</dbReference>
<dbReference type="Pfam" id="PF00126">
    <property type="entry name" value="HTH_1"/>
    <property type="match status" value="1"/>
</dbReference>
<protein>
    <submittedName>
        <fullName evidence="6">Transcriptional regulator</fullName>
    </submittedName>
</protein>
<dbReference type="Proteomes" id="UP000030302">
    <property type="component" value="Chromosome"/>
</dbReference>
<evidence type="ECO:0000259" key="5">
    <source>
        <dbReference type="PROSITE" id="PS50931"/>
    </source>
</evidence>
<evidence type="ECO:0000256" key="4">
    <source>
        <dbReference type="ARBA" id="ARBA00023163"/>
    </source>
</evidence>
<keyword evidence="3" id="KW-0238">DNA-binding</keyword>
<evidence type="ECO:0000313" key="6">
    <source>
        <dbReference type="EMBL" id="AIY40456.1"/>
    </source>
</evidence>
<comment type="similarity">
    <text evidence="1">Belongs to the LysR transcriptional regulatory family.</text>
</comment>
<evidence type="ECO:0000256" key="3">
    <source>
        <dbReference type="ARBA" id="ARBA00023125"/>
    </source>
</evidence>
<dbReference type="EMBL" id="CP009962">
    <property type="protein sequence ID" value="AIY40456.1"/>
    <property type="molecule type" value="Genomic_DNA"/>
</dbReference>
<dbReference type="Gene3D" id="1.10.10.10">
    <property type="entry name" value="Winged helix-like DNA-binding domain superfamily/Winged helix DNA-binding domain"/>
    <property type="match status" value="1"/>
</dbReference>
<dbReference type="Gene3D" id="3.40.190.290">
    <property type="match status" value="1"/>
</dbReference>
<dbReference type="CDD" id="cd08422">
    <property type="entry name" value="PBP2_CrgA_like"/>
    <property type="match status" value="1"/>
</dbReference>
<keyword evidence="7" id="KW-1185">Reference proteome</keyword>
<gene>
    <name evidence="6" type="ORF">LT85_1298</name>
</gene>
<dbReference type="InterPro" id="IPR036388">
    <property type="entry name" value="WH-like_DNA-bd_sf"/>
</dbReference>
<dbReference type="InterPro" id="IPR005119">
    <property type="entry name" value="LysR_subst-bd"/>
</dbReference>
<dbReference type="SUPFAM" id="SSF53850">
    <property type="entry name" value="Periplasmic binding protein-like II"/>
    <property type="match status" value="1"/>
</dbReference>
<sequence>MSFDGHLVGGMAVLSAVVDGGSFVQAAETLAMTPSGVSRAISRLEKRLGIRLFDRTTRSVTLTDEGRRLYQEIAPLLASLEQAADDAAGSAKSVRGRLRVNIDPYFSRLILGPALDRFMTRYPDLQLELFTSNQLGDLVADGVDLALRFGHPASSSLVARKLLQTRVVTVAAPAYLQRHGRPQTPAELDGGQHVCIQFRDSISGRPFPWEFHRGAARITLAGKGRLTVNDAGTLYSVCEAGHGIAQVFELGVERSLQEGRLVELFPDWRDEQFPLYALYPSRHLPPAKVVAFLEFVTALCAA</sequence>
<evidence type="ECO:0000313" key="7">
    <source>
        <dbReference type="Proteomes" id="UP000030302"/>
    </source>
</evidence>
<dbReference type="KEGG" id="care:LT85_1298"/>
<dbReference type="Pfam" id="PF03466">
    <property type="entry name" value="LysR_substrate"/>
    <property type="match status" value="1"/>
</dbReference>
<dbReference type="PROSITE" id="PS50931">
    <property type="entry name" value="HTH_LYSR"/>
    <property type="match status" value="1"/>
</dbReference>
<accession>A0A0A1F7F4</accession>
<dbReference type="FunFam" id="1.10.10.10:FF:000001">
    <property type="entry name" value="LysR family transcriptional regulator"/>
    <property type="match status" value="1"/>
</dbReference>
<keyword evidence="2" id="KW-0805">Transcription regulation</keyword>
<organism evidence="6 7">
    <name type="scientific">Collimonas arenae</name>
    <dbReference type="NCBI Taxonomy" id="279058"/>
    <lineage>
        <taxon>Bacteria</taxon>
        <taxon>Pseudomonadati</taxon>
        <taxon>Pseudomonadota</taxon>
        <taxon>Betaproteobacteria</taxon>
        <taxon>Burkholderiales</taxon>
        <taxon>Oxalobacteraceae</taxon>
        <taxon>Collimonas</taxon>
    </lineage>
</organism>
<dbReference type="InterPro" id="IPR058163">
    <property type="entry name" value="LysR-type_TF_proteobact-type"/>
</dbReference>
<dbReference type="InterPro" id="IPR036390">
    <property type="entry name" value="WH_DNA-bd_sf"/>
</dbReference>
<dbReference type="PRINTS" id="PR00039">
    <property type="entry name" value="HTHLYSR"/>
</dbReference>
<dbReference type="PANTHER" id="PTHR30537:SF5">
    <property type="entry name" value="HTH-TYPE TRANSCRIPTIONAL ACTIVATOR TTDR-RELATED"/>
    <property type="match status" value="1"/>
</dbReference>
<dbReference type="GO" id="GO:0003700">
    <property type="term" value="F:DNA-binding transcription factor activity"/>
    <property type="evidence" value="ECO:0007669"/>
    <property type="project" value="InterPro"/>
</dbReference>
<keyword evidence="4" id="KW-0804">Transcription</keyword>
<dbReference type="OrthoDB" id="9026421at2"/>
<proteinExistence type="inferred from homology"/>